<evidence type="ECO:0000313" key="1">
    <source>
        <dbReference type="EMBL" id="KAJ2980962.1"/>
    </source>
</evidence>
<keyword evidence="2" id="KW-1185">Reference proteome</keyword>
<gene>
    <name evidence="1" type="ORF">NQ176_g2318</name>
</gene>
<protein>
    <submittedName>
        <fullName evidence="1">Uncharacterized protein</fullName>
    </submittedName>
</protein>
<evidence type="ECO:0000313" key="2">
    <source>
        <dbReference type="Proteomes" id="UP001143910"/>
    </source>
</evidence>
<dbReference type="Proteomes" id="UP001143910">
    <property type="component" value="Unassembled WGS sequence"/>
</dbReference>
<sequence>MSTFNTNSKNIQQEPVTDEGFVFDDVVANPWAAAILESALGPKPRVRLYSANTALKDGVRQPVHIDVENFPRAPHGYCVNINLVPTSPKNGATEFWLGTHNDRRLSLLTINGSGDDGPDPAVAAKKRAARAKSLGVSVDLADSLVEERRKVRPPIQATLPKGSLIIRDIRLWHAGMPNFTDNPRIMLVTVVFSHWYRNNQKLILPKYLHKQINWGVLDPQIEWCENDRDYLHGAHDINLSQLAS</sequence>
<organism evidence="1 2">
    <name type="scientific">Zarea fungicola</name>
    <dbReference type="NCBI Taxonomy" id="93591"/>
    <lineage>
        <taxon>Eukaryota</taxon>
        <taxon>Fungi</taxon>
        <taxon>Dikarya</taxon>
        <taxon>Ascomycota</taxon>
        <taxon>Pezizomycotina</taxon>
        <taxon>Sordariomycetes</taxon>
        <taxon>Hypocreomycetidae</taxon>
        <taxon>Hypocreales</taxon>
        <taxon>Cordycipitaceae</taxon>
        <taxon>Zarea</taxon>
    </lineage>
</organism>
<proteinExistence type="predicted"/>
<comment type="caution">
    <text evidence="1">The sequence shown here is derived from an EMBL/GenBank/DDBJ whole genome shotgun (WGS) entry which is preliminary data.</text>
</comment>
<accession>A0ACC1NNQ5</accession>
<reference evidence="1" key="1">
    <citation type="submission" date="2022-08" db="EMBL/GenBank/DDBJ databases">
        <title>Genome Sequence of Lecanicillium fungicola.</title>
        <authorList>
            <person name="Buettner E."/>
        </authorList>
    </citation>
    <scope>NUCLEOTIDE SEQUENCE</scope>
    <source>
        <strain evidence="1">Babe33</strain>
    </source>
</reference>
<name>A0ACC1NNQ5_9HYPO</name>
<dbReference type="EMBL" id="JANJQO010000161">
    <property type="protein sequence ID" value="KAJ2980962.1"/>
    <property type="molecule type" value="Genomic_DNA"/>
</dbReference>